<keyword evidence="3" id="KW-1185">Reference proteome</keyword>
<proteinExistence type="predicted"/>
<feature type="region of interest" description="Disordered" evidence="1">
    <location>
        <begin position="1"/>
        <end position="49"/>
    </location>
</feature>
<feature type="compositionally biased region" description="Basic and acidic residues" evidence="1">
    <location>
        <begin position="1"/>
        <end position="10"/>
    </location>
</feature>
<protein>
    <submittedName>
        <fullName evidence="2">Uncharacterized protein</fullName>
    </submittedName>
</protein>
<evidence type="ECO:0000313" key="3">
    <source>
        <dbReference type="Proteomes" id="UP001321473"/>
    </source>
</evidence>
<comment type="caution">
    <text evidence="2">The sequence shown here is derived from an EMBL/GenBank/DDBJ whole genome shotgun (WGS) entry which is preliminary data.</text>
</comment>
<gene>
    <name evidence="2" type="ORF">V5799_012017</name>
</gene>
<name>A0AAQ4EF84_AMBAM</name>
<reference evidence="2 3" key="1">
    <citation type="journal article" date="2023" name="Arcadia Sci">
        <title>De novo assembly of a long-read Amblyomma americanum tick genome.</title>
        <authorList>
            <person name="Chou S."/>
            <person name="Poskanzer K.E."/>
            <person name="Rollins M."/>
            <person name="Thuy-Boun P.S."/>
        </authorList>
    </citation>
    <scope>NUCLEOTIDE SEQUENCE [LARGE SCALE GENOMIC DNA]</scope>
    <source>
        <strain evidence="2">F_SG_1</strain>
        <tissue evidence="2">Salivary glands</tissue>
    </source>
</reference>
<accession>A0AAQ4EF84</accession>
<evidence type="ECO:0000313" key="2">
    <source>
        <dbReference type="EMBL" id="KAK8773449.1"/>
    </source>
</evidence>
<sequence>MKSREKERALRLVCSSPGSKGETEWATTARRREEERSSAGLAPGGRRLEANFRSPQWEERWRKRATPPQQLFVALLTAALCRQLFFLV</sequence>
<organism evidence="2 3">
    <name type="scientific">Amblyomma americanum</name>
    <name type="common">Lone star tick</name>
    <dbReference type="NCBI Taxonomy" id="6943"/>
    <lineage>
        <taxon>Eukaryota</taxon>
        <taxon>Metazoa</taxon>
        <taxon>Ecdysozoa</taxon>
        <taxon>Arthropoda</taxon>
        <taxon>Chelicerata</taxon>
        <taxon>Arachnida</taxon>
        <taxon>Acari</taxon>
        <taxon>Parasitiformes</taxon>
        <taxon>Ixodida</taxon>
        <taxon>Ixodoidea</taxon>
        <taxon>Ixodidae</taxon>
        <taxon>Amblyomminae</taxon>
        <taxon>Amblyomma</taxon>
    </lineage>
</organism>
<dbReference type="EMBL" id="JARKHS020016895">
    <property type="protein sequence ID" value="KAK8773449.1"/>
    <property type="molecule type" value="Genomic_DNA"/>
</dbReference>
<evidence type="ECO:0000256" key="1">
    <source>
        <dbReference type="SAM" id="MobiDB-lite"/>
    </source>
</evidence>
<dbReference type="AlphaFoldDB" id="A0AAQ4EF84"/>
<dbReference type="Proteomes" id="UP001321473">
    <property type="component" value="Unassembled WGS sequence"/>
</dbReference>